<dbReference type="EMBL" id="CP102451">
    <property type="protein sequence ID" value="UUV99034.1"/>
    <property type="molecule type" value="Genomic_DNA"/>
</dbReference>
<dbReference type="InterPro" id="IPR035940">
    <property type="entry name" value="CAP_sf"/>
</dbReference>
<reference evidence="2" key="2">
    <citation type="submission" date="2022-08" db="EMBL/GenBank/DDBJ databases">
        <authorList>
            <person name="Poehlein A."/>
            <person name="Guzman J."/>
            <person name="Daniel R."/>
            <person name="Vilcinskas A."/>
        </authorList>
    </citation>
    <scope>NUCLEOTIDE SEQUENCE</scope>
    <source>
        <strain evidence="2">G314FT</strain>
    </source>
</reference>
<sequence length="381" mass="44012">MRRIGEFILVFLIVLTFFYMKPVVLSQRSPKSVEELVVNEVKPQTKSNQQNELNATGLATIIGLSEKQLKEKMPNPKNEWVVGVDRKWLVYGDNKIDYYQVELTDGKVSSVFVLGTKVDVSPFSMDMTLGDISEITTIYPNFEFDYRDKKYEIELTEDDMNYRPLIAFDNGTFALLHFNYDTGQLLGVRYVSKSALVEMIPYQLNEEVSLQPVELTDEQWNQFNQANTEQMFTILNIMRERVNRKPYKLDAELALESKKALEEFNADPKLVIKKEERLDQWQEKVDSSNPSDSFILVDEELERLLKLGKPIDKGTHGLFAQSMGDVPFIVSNWFVNRFDQQEINDAKDEYIGIAFNKNQVLVLFNQKAVNTSLTTESSDKK</sequence>
<dbReference type="InterPro" id="IPR029410">
    <property type="entry name" value="CAP_assoc"/>
</dbReference>
<name>A0ABY5NZF4_9ENTE</name>
<accession>A0ABY5NZF4</accession>
<dbReference type="RefSeq" id="WP_257699459.1">
    <property type="nucleotide sequence ID" value="NZ_CP102451.1"/>
</dbReference>
<dbReference type="Proteomes" id="UP001058273">
    <property type="component" value="Chromosome"/>
</dbReference>
<feature type="domain" description="CAP-associated" evidence="1">
    <location>
        <begin position="62"/>
        <end position="202"/>
    </location>
</feature>
<reference evidence="2" key="1">
    <citation type="submission" date="2022-08" db="EMBL/GenBank/DDBJ databases">
        <title>Genome sequence of Vagococcus luciliae DSM 112651.</title>
        <authorList>
            <person name="Juan G."/>
            <person name="Anja P."/>
            <person name="Rolf D."/>
            <person name="Kampfer P."/>
            <person name="Vilcinskas A."/>
        </authorList>
    </citation>
    <scope>NUCLEOTIDE SEQUENCE</scope>
    <source>
        <strain evidence="2">G314FT</strain>
    </source>
</reference>
<keyword evidence="3" id="KW-1185">Reference proteome</keyword>
<dbReference type="Gene3D" id="3.40.33.10">
    <property type="entry name" value="CAP"/>
    <property type="match status" value="1"/>
</dbReference>
<gene>
    <name evidence="2" type="ORF">G314FT_11930</name>
</gene>
<evidence type="ECO:0000259" key="1">
    <source>
        <dbReference type="Pfam" id="PF14504"/>
    </source>
</evidence>
<evidence type="ECO:0000313" key="2">
    <source>
        <dbReference type="EMBL" id="UUV99034.1"/>
    </source>
</evidence>
<evidence type="ECO:0000313" key="3">
    <source>
        <dbReference type="Proteomes" id="UP001058273"/>
    </source>
</evidence>
<dbReference type="Pfam" id="PF14504">
    <property type="entry name" value="CAP_assoc_N"/>
    <property type="match status" value="1"/>
</dbReference>
<protein>
    <recommendedName>
        <fullName evidence="1">CAP-associated domain-containing protein</fullName>
    </recommendedName>
</protein>
<organism evidence="2 3">
    <name type="scientific">Vagococcus luciliae</name>
    <dbReference type="NCBI Taxonomy" id="2920380"/>
    <lineage>
        <taxon>Bacteria</taxon>
        <taxon>Bacillati</taxon>
        <taxon>Bacillota</taxon>
        <taxon>Bacilli</taxon>
        <taxon>Lactobacillales</taxon>
        <taxon>Enterococcaceae</taxon>
        <taxon>Vagococcus</taxon>
    </lineage>
</organism>
<proteinExistence type="predicted"/>